<proteinExistence type="predicted"/>
<feature type="transmembrane region" description="Helical" evidence="1">
    <location>
        <begin position="6"/>
        <end position="27"/>
    </location>
</feature>
<dbReference type="EMBL" id="CP036269">
    <property type="protein sequence ID" value="QDT41049.1"/>
    <property type="molecule type" value="Genomic_DNA"/>
</dbReference>
<dbReference type="RefSeq" id="WP_145212014.1">
    <property type="nucleotide sequence ID" value="NZ_CP036269.1"/>
</dbReference>
<keyword evidence="1" id="KW-0472">Membrane</keyword>
<feature type="transmembrane region" description="Helical" evidence="1">
    <location>
        <begin position="66"/>
        <end position="87"/>
    </location>
</feature>
<keyword evidence="3" id="KW-1185">Reference proteome</keyword>
<dbReference type="AlphaFoldDB" id="A0A517RAZ1"/>
<name>A0A517RAZ1_9PLAN</name>
<evidence type="ECO:0000313" key="2">
    <source>
        <dbReference type="EMBL" id="QDT41049.1"/>
    </source>
</evidence>
<evidence type="ECO:0000256" key="1">
    <source>
        <dbReference type="SAM" id="Phobius"/>
    </source>
</evidence>
<protein>
    <submittedName>
        <fullName evidence="2">Uncharacterized protein</fullName>
    </submittedName>
</protein>
<dbReference type="Proteomes" id="UP000317171">
    <property type="component" value="Chromosome"/>
</dbReference>
<sequence>MGEHLLPISLIAGLLLVAFVGHKAGYIKLGEAVREYRHARDEAERKFAETVQPESEQKEDLVGKRIVGAIVGAAVCSGIVKLLFWYFG</sequence>
<evidence type="ECO:0000313" key="3">
    <source>
        <dbReference type="Proteomes" id="UP000317171"/>
    </source>
</evidence>
<dbReference type="KEGG" id="gaz:Pan241w_11080"/>
<organism evidence="2 3">
    <name type="scientific">Gimesia alba</name>
    <dbReference type="NCBI Taxonomy" id="2527973"/>
    <lineage>
        <taxon>Bacteria</taxon>
        <taxon>Pseudomonadati</taxon>
        <taxon>Planctomycetota</taxon>
        <taxon>Planctomycetia</taxon>
        <taxon>Planctomycetales</taxon>
        <taxon>Planctomycetaceae</taxon>
        <taxon>Gimesia</taxon>
    </lineage>
</organism>
<accession>A0A517RAZ1</accession>
<reference evidence="2 3" key="1">
    <citation type="submission" date="2019-02" db="EMBL/GenBank/DDBJ databases">
        <title>Deep-cultivation of Planctomycetes and their phenomic and genomic characterization uncovers novel biology.</title>
        <authorList>
            <person name="Wiegand S."/>
            <person name="Jogler M."/>
            <person name="Boedeker C."/>
            <person name="Pinto D."/>
            <person name="Vollmers J."/>
            <person name="Rivas-Marin E."/>
            <person name="Kohn T."/>
            <person name="Peeters S.H."/>
            <person name="Heuer A."/>
            <person name="Rast P."/>
            <person name="Oberbeckmann S."/>
            <person name="Bunk B."/>
            <person name="Jeske O."/>
            <person name="Meyerdierks A."/>
            <person name="Storesund J.E."/>
            <person name="Kallscheuer N."/>
            <person name="Luecker S."/>
            <person name="Lage O.M."/>
            <person name="Pohl T."/>
            <person name="Merkel B.J."/>
            <person name="Hornburger P."/>
            <person name="Mueller R.-W."/>
            <person name="Bruemmer F."/>
            <person name="Labrenz M."/>
            <person name="Spormann A.M."/>
            <person name="Op den Camp H."/>
            <person name="Overmann J."/>
            <person name="Amann R."/>
            <person name="Jetten M.S.M."/>
            <person name="Mascher T."/>
            <person name="Medema M.H."/>
            <person name="Devos D.P."/>
            <person name="Kaster A.-K."/>
            <person name="Ovreas L."/>
            <person name="Rohde M."/>
            <person name="Galperin M.Y."/>
            <person name="Jogler C."/>
        </authorList>
    </citation>
    <scope>NUCLEOTIDE SEQUENCE [LARGE SCALE GENOMIC DNA]</scope>
    <source>
        <strain evidence="2 3">Pan241w</strain>
    </source>
</reference>
<keyword evidence="1" id="KW-1133">Transmembrane helix</keyword>
<keyword evidence="1" id="KW-0812">Transmembrane</keyword>
<gene>
    <name evidence="2" type="ORF">Pan241w_11080</name>
</gene>